<dbReference type="EMBL" id="LBTX01000005">
    <property type="protein sequence ID" value="KKQ50470.1"/>
    <property type="molecule type" value="Genomic_DNA"/>
</dbReference>
<protein>
    <submittedName>
        <fullName evidence="2">Uncharacterized protein</fullName>
    </submittedName>
</protein>
<feature type="transmembrane region" description="Helical" evidence="1">
    <location>
        <begin position="12"/>
        <end position="31"/>
    </location>
</feature>
<proteinExistence type="predicted"/>
<gene>
    <name evidence="2" type="ORF">US68_C0005G0037</name>
</gene>
<reference evidence="2 3" key="1">
    <citation type="journal article" date="2015" name="Nature">
        <title>rRNA introns, odd ribosomes, and small enigmatic genomes across a large radiation of phyla.</title>
        <authorList>
            <person name="Brown C.T."/>
            <person name="Hug L.A."/>
            <person name="Thomas B.C."/>
            <person name="Sharon I."/>
            <person name="Castelle C.J."/>
            <person name="Singh A."/>
            <person name="Wilkins M.J."/>
            <person name="Williams K.H."/>
            <person name="Banfield J.F."/>
        </authorList>
    </citation>
    <scope>NUCLEOTIDE SEQUENCE [LARGE SCALE GENOMIC DNA]</scope>
</reference>
<dbReference type="AlphaFoldDB" id="A0A0G0IHH9"/>
<feature type="transmembrane region" description="Helical" evidence="1">
    <location>
        <begin position="95"/>
        <end position="117"/>
    </location>
</feature>
<keyword evidence="1" id="KW-0812">Transmembrane</keyword>
<feature type="transmembrane region" description="Helical" evidence="1">
    <location>
        <begin position="37"/>
        <end position="58"/>
    </location>
</feature>
<evidence type="ECO:0000313" key="3">
    <source>
        <dbReference type="Proteomes" id="UP000034231"/>
    </source>
</evidence>
<evidence type="ECO:0000313" key="2">
    <source>
        <dbReference type="EMBL" id="KKQ50470.1"/>
    </source>
</evidence>
<feature type="transmembrane region" description="Helical" evidence="1">
    <location>
        <begin position="129"/>
        <end position="150"/>
    </location>
</feature>
<dbReference type="Proteomes" id="UP000034231">
    <property type="component" value="Unassembled WGS sequence"/>
</dbReference>
<organism evidence="2 3">
    <name type="scientific">Candidatus Shapirobacteria bacterium GW2011_GWE1_38_10</name>
    <dbReference type="NCBI Taxonomy" id="1618488"/>
    <lineage>
        <taxon>Bacteria</taxon>
        <taxon>Candidatus Shapironibacteriota</taxon>
    </lineage>
</organism>
<keyword evidence="1" id="KW-0472">Membrane</keyword>
<accession>A0A0G0IHH9</accession>
<feature type="transmembrane region" description="Helical" evidence="1">
    <location>
        <begin position="220"/>
        <end position="238"/>
    </location>
</feature>
<feature type="transmembrane region" description="Helical" evidence="1">
    <location>
        <begin position="192"/>
        <end position="214"/>
    </location>
</feature>
<feature type="transmembrane region" description="Helical" evidence="1">
    <location>
        <begin position="156"/>
        <end position="180"/>
    </location>
</feature>
<keyword evidence="1" id="KW-1133">Transmembrane helix</keyword>
<name>A0A0G0IHH9_9BACT</name>
<feature type="transmembrane region" description="Helical" evidence="1">
    <location>
        <begin position="70"/>
        <end position="89"/>
    </location>
</feature>
<evidence type="ECO:0000256" key="1">
    <source>
        <dbReference type="SAM" id="Phobius"/>
    </source>
</evidence>
<sequence>MFLPVLTMPKRLKYFISSFLGSVGFYLYLGLPVESRYYGLMLLLAMIAFCFWFGLGIIFEGNVDTKIMSVLLPVLWTLGFGLFSALLPINWLNLLLLTIFFGGVLYTMFLAENVFLVAIGYKTVPLYRAAYTVSLILILLVSFFIFDSLFSFKLAFWGNMISTLILGLLIFTYQYWAVAIELPDDGKGKGKWPYILIPALLLTEFAGILSFWPVGIFKGSVYLVAVIYIISGLLQAEIRDRLFRGVVLTYSYIGVAVALAIILVTNWG</sequence>
<feature type="transmembrane region" description="Helical" evidence="1">
    <location>
        <begin position="245"/>
        <end position="267"/>
    </location>
</feature>
<comment type="caution">
    <text evidence="2">The sequence shown here is derived from an EMBL/GenBank/DDBJ whole genome shotgun (WGS) entry which is preliminary data.</text>
</comment>